<dbReference type="InterPro" id="IPR011011">
    <property type="entry name" value="Znf_FYVE_PHD"/>
</dbReference>
<dbReference type="SUPFAM" id="SSF56019">
    <property type="entry name" value="The spindle assembly checkpoint protein mad2"/>
    <property type="match status" value="1"/>
</dbReference>
<accession>A0A9W9WWX5</accession>
<organism evidence="7 8">
    <name type="scientific">Penicillium desertorum</name>
    <dbReference type="NCBI Taxonomy" id="1303715"/>
    <lineage>
        <taxon>Eukaryota</taxon>
        <taxon>Fungi</taxon>
        <taxon>Dikarya</taxon>
        <taxon>Ascomycota</taxon>
        <taxon>Pezizomycotina</taxon>
        <taxon>Eurotiomycetes</taxon>
        <taxon>Eurotiomycetidae</taxon>
        <taxon>Eurotiales</taxon>
        <taxon>Aspergillaceae</taxon>
        <taxon>Penicillium</taxon>
    </lineage>
</organism>
<keyword evidence="8" id="KW-1185">Reference proteome</keyword>
<dbReference type="InterPro" id="IPR013083">
    <property type="entry name" value="Znf_RING/FYVE/PHD"/>
</dbReference>
<dbReference type="Proteomes" id="UP001147760">
    <property type="component" value="Unassembled WGS sequence"/>
</dbReference>
<dbReference type="Gene3D" id="3.30.900.10">
    <property type="entry name" value="HORMA domain"/>
    <property type="match status" value="1"/>
</dbReference>
<dbReference type="InterPro" id="IPR003511">
    <property type="entry name" value="HORMA_dom"/>
</dbReference>
<dbReference type="EMBL" id="JAPWDO010000003">
    <property type="protein sequence ID" value="KAJ5477781.1"/>
    <property type="molecule type" value="Genomic_DNA"/>
</dbReference>
<comment type="caution">
    <text evidence="7">The sequence shown here is derived from an EMBL/GenBank/DDBJ whole genome shotgun (WGS) entry which is preliminary data.</text>
</comment>
<dbReference type="GO" id="GO:0051598">
    <property type="term" value="P:meiotic recombination checkpoint signaling"/>
    <property type="evidence" value="ECO:0007669"/>
    <property type="project" value="TreeGrafter"/>
</dbReference>
<evidence type="ECO:0000256" key="4">
    <source>
        <dbReference type="ARBA" id="ARBA00023242"/>
    </source>
</evidence>
<keyword evidence="5" id="KW-0469">Meiosis</keyword>
<dbReference type="InterPro" id="IPR051294">
    <property type="entry name" value="HORMA_MeioticProgression"/>
</dbReference>
<dbReference type="PANTHER" id="PTHR48225">
    <property type="entry name" value="HORMA DOMAIN-CONTAINING PROTEIN 1"/>
    <property type="match status" value="1"/>
</dbReference>
<evidence type="ECO:0000313" key="7">
    <source>
        <dbReference type="EMBL" id="KAJ5477781.1"/>
    </source>
</evidence>
<evidence type="ECO:0000256" key="1">
    <source>
        <dbReference type="ARBA" id="ARBA00004123"/>
    </source>
</evidence>
<protein>
    <recommendedName>
        <fullName evidence="6">HORMA domain-containing protein</fullName>
    </recommendedName>
</protein>
<dbReference type="SUPFAM" id="SSF57903">
    <property type="entry name" value="FYVE/PHD zinc finger"/>
    <property type="match status" value="1"/>
</dbReference>
<feature type="domain" description="HORMA" evidence="6">
    <location>
        <begin position="79"/>
        <end position="307"/>
    </location>
</feature>
<reference evidence="7" key="2">
    <citation type="journal article" date="2023" name="IMA Fungus">
        <title>Comparative genomic study of the Penicillium genus elucidates a diverse pangenome and 15 lateral gene transfer events.</title>
        <authorList>
            <person name="Petersen C."/>
            <person name="Sorensen T."/>
            <person name="Nielsen M.R."/>
            <person name="Sondergaard T.E."/>
            <person name="Sorensen J.L."/>
            <person name="Fitzpatrick D.A."/>
            <person name="Frisvad J.C."/>
            <person name="Nielsen K.L."/>
        </authorList>
    </citation>
    <scope>NUCLEOTIDE SEQUENCE</scope>
    <source>
        <strain evidence="7">IBT 17660</strain>
    </source>
</reference>
<keyword evidence="4" id="KW-0539">Nucleus</keyword>
<dbReference type="PANTHER" id="PTHR48225:SF7">
    <property type="entry name" value="MEIOSIS-SPECIFIC PROTEIN HOP1"/>
    <property type="match status" value="1"/>
</dbReference>
<dbReference type="Pfam" id="PF02301">
    <property type="entry name" value="HORMA"/>
    <property type="match status" value="1"/>
</dbReference>
<evidence type="ECO:0000256" key="3">
    <source>
        <dbReference type="ARBA" id="ARBA00022454"/>
    </source>
</evidence>
<dbReference type="GO" id="GO:0007130">
    <property type="term" value="P:synaptonemal complex assembly"/>
    <property type="evidence" value="ECO:0007669"/>
    <property type="project" value="TreeGrafter"/>
</dbReference>
<keyword evidence="3" id="KW-0158">Chromosome</keyword>
<dbReference type="GO" id="GO:0005694">
    <property type="term" value="C:chromosome"/>
    <property type="evidence" value="ECO:0007669"/>
    <property type="project" value="UniProtKB-SubCell"/>
</dbReference>
<gene>
    <name evidence="7" type="ORF">N7530_003290</name>
</gene>
<sequence length="778" mass="88923">MSRAKKTVALQAVSESGTCQPEIQLDKIHRFPVIVSSPSDQGQHVEYIAAEMNTTNSYGITGAKLGVNEDNTTHDRFSGLLPMDVFGERVLRANRFHERYNYSHFVNGKRKGNFARNRSEYVPIRVIERHLNDEADRLLEILENGILDALLKGVLHAVQFTVIADKDSPNKVLESYTFTFENSGERGPADRLTNGPRMEFVSPHEDRADMRNMIFEGKALIRRLVKMCAESPALPSMCILFPFMVLPLTTSTDERSLGIHVFYKPECHECYNVPGFIDSQDDTIEYPRTSYWERTRRFYGSVDSGFHTVGLRVNSLLSTSPGGEAHFPSGEETNDDAMLLGEIYLSTDESTASDTDDEIISKAEFVALRYCPTTVTLRAKRQESRKSRRYTGKRVDGRIFFNQEDLESHQSLAQEMAQSVADSVDVNLDDSSETDLLRKLDRIERPRKSTVPVNWSQDDDYATFPVSRDGVQLALARQESRENFPTRKYIRYLQEVGSKPSVTARTVHYVENRHSAVKKLEEENKDEENLSGPSGSMTNKSIQCANCKDYQHTLCYGYYSAKDTRIPDIHYCYTCLIGYDFDGDLMNELIKLIRMRRTIEFVLTAEMTPSLNWKLARRLNCTDDEARATVHSLRKLGILKPADWRVKHDHKVGGSKFWLNRTAPSCNTIHSEVLDPMLLIREYYEIPPPLPQPKIRTHWSRSGIPILYNFTSESDEWHNTIDPRGQPELWKRVRSNPSANGYFFEGQTSNSVSKRLLESVEEGFEDGSTREAKKMKLK</sequence>
<evidence type="ECO:0000313" key="8">
    <source>
        <dbReference type="Proteomes" id="UP001147760"/>
    </source>
</evidence>
<evidence type="ECO:0000256" key="5">
    <source>
        <dbReference type="ARBA" id="ARBA00023254"/>
    </source>
</evidence>
<dbReference type="GO" id="GO:0005634">
    <property type="term" value="C:nucleus"/>
    <property type="evidence" value="ECO:0007669"/>
    <property type="project" value="UniProtKB-SubCell"/>
</dbReference>
<dbReference type="OrthoDB" id="1928087at2759"/>
<reference evidence="7" key="1">
    <citation type="submission" date="2022-12" db="EMBL/GenBank/DDBJ databases">
        <authorList>
            <person name="Petersen C."/>
        </authorList>
    </citation>
    <scope>NUCLEOTIDE SEQUENCE</scope>
    <source>
        <strain evidence="7">IBT 17660</strain>
    </source>
</reference>
<evidence type="ECO:0000256" key="2">
    <source>
        <dbReference type="ARBA" id="ARBA00004286"/>
    </source>
</evidence>
<dbReference type="Gene3D" id="3.30.40.10">
    <property type="entry name" value="Zinc/RING finger domain, C3HC4 (zinc finger)"/>
    <property type="match status" value="1"/>
</dbReference>
<proteinExistence type="predicted"/>
<comment type="subcellular location">
    <subcellularLocation>
        <location evidence="2">Chromosome</location>
    </subcellularLocation>
    <subcellularLocation>
        <location evidence="1">Nucleus</location>
    </subcellularLocation>
</comment>
<name>A0A9W9WWX5_9EURO</name>
<dbReference type="InterPro" id="IPR036570">
    <property type="entry name" value="HORMA_dom_sf"/>
</dbReference>
<dbReference type="AlphaFoldDB" id="A0A9W9WWX5"/>
<evidence type="ECO:0000259" key="6">
    <source>
        <dbReference type="Pfam" id="PF02301"/>
    </source>
</evidence>